<dbReference type="EMBL" id="JAFBCF010000001">
    <property type="protein sequence ID" value="MBM7797500.1"/>
    <property type="molecule type" value="Genomic_DNA"/>
</dbReference>
<dbReference type="InterPro" id="IPR050534">
    <property type="entry name" value="Coronavir_polyprotein_1ab"/>
</dbReference>
<evidence type="ECO:0000256" key="12">
    <source>
        <dbReference type="SAM" id="MobiDB-lite"/>
    </source>
</evidence>
<keyword evidence="4 11" id="KW-0378">Hydrolase</keyword>
<proteinExistence type="inferred from homology"/>
<keyword evidence="10 11" id="KW-0413">Isomerase</keyword>
<gene>
    <name evidence="11" type="primary">recD</name>
    <name evidence="15" type="ORF">JOE57_000421</name>
</gene>
<keyword evidence="3 11" id="KW-0227">DNA damage</keyword>
<evidence type="ECO:0000259" key="13">
    <source>
        <dbReference type="Pfam" id="PF13538"/>
    </source>
</evidence>
<feature type="binding site" evidence="11">
    <location>
        <begin position="199"/>
        <end position="206"/>
    </location>
    <ligand>
        <name>ATP</name>
        <dbReference type="ChEBI" id="CHEBI:30616"/>
    </ligand>
</feature>
<keyword evidence="16" id="KW-1185">Reference proteome</keyword>
<keyword evidence="2 11" id="KW-0547">Nucleotide-binding</keyword>
<comment type="catalytic activity">
    <reaction evidence="11">
        <text>ATP + H2O = ADP + phosphate + H(+)</text>
        <dbReference type="Rhea" id="RHEA:13065"/>
        <dbReference type="ChEBI" id="CHEBI:15377"/>
        <dbReference type="ChEBI" id="CHEBI:15378"/>
        <dbReference type="ChEBI" id="CHEBI:30616"/>
        <dbReference type="ChEBI" id="CHEBI:43474"/>
        <dbReference type="ChEBI" id="CHEBI:456216"/>
        <dbReference type="EC" id="5.6.2.3"/>
    </reaction>
</comment>
<dbReference type="HAMAP" id="MF_01487">
    <property type="entry name" value="RecD"/>
    <property type="match status" value="1"/>
</dbReference>
<protein>
    <recommendedName>
        <fullName evidence="11">RecBCD enzyme subunit RecD</fullName>
        <ecNumber evidence="11">5.6.2.3</ecNumber>
    </recommendedName>
    <alternativeName>
        <fullName evidence="11">DNA 5'-3' helicase subunit RecD</fullName>
    </alternativeName>
    <alternativeName>
        <fullName evidence="11">Exonuclease V subunit RecD</fullName>
        <shortName evidence="11">ExoV subunit RecD</shortName>
    </alternativeName>
    <alternativeName>
        <fullName evidence="11">Helicase/nuclease RecBCD subunit RecD</fullName>
    </alternativeName>
</protein>
<evidence type="ECO:0000256" key="9">
    <source>
        <dbReference type="ARBA" id="ARBA00023204"/>
    </source>
</evidence>
<reference evidence="15 16" key="1">
    <citation type="submission" date="2021-01" db="EMBL/GenBank/DDBJ databases">
        <title>Sequencing the genomes of 1000 actinobacteria strains.</title>
        <authorList>
            <person name="Klenk H.-P."/>
        </authorList>
    </citation>
    <scope>NUCLEOTIDE SEQUENCE [LARGE SCALE GENOMIC DNA]</scope>
    <source>
        <strain evidence="15 16">DSM 18662</strain>
    </source>
</reference>
<evidence type="ECO:0000256" key="10">
    <source>
        <dbReference type="ARBA" id="ARBA00023235"/>
    </source>
</evidence>
<dbReference type="GO" id="GO:0008854">
    <property type="term" value="F:exodeoxyribonuclease V activity"/>
    <property type="evidence" value="ECO:0007669"/>
    <property type="project" value="UniProtKB-EC"/>
</dbReference>
<evidence type="ECO:0000256" key="3">
    <source>
        <dbReference type="ARBA" id="ARBA00022763"/>
    </source>
</evidence>
<sequence length="634" mass="68541">MTLPLVEDTDAGLVRSCTGLLRLFNAAGVLGPADVHTATAVARIGGESDEAVMLALALTVRALRTGSVCIDLRTISETVYDDSEQQVDVSDLPWPAVEDWRAACERSPLVSVGPYRAGDRPLRLAFGLLYLERYWQQEETVRIELQRRLATPPPVVDAELLAGGLARIFSRRGLSETEPDRQRLAAAVSALRWLLVLAGGPGTGKTTTVAKLLALLGDQRGSRPRIALAAPTGKAAARLEEAVRAASGTLPPADRERLGELNASTLHRLLGWQPGNRGRFRHDRENHLPYDVIVVDEMSMVSLTMMARLLEAVRPDARLVLVGDPDQLSSVEAGAVMADVVNAPGEIDRELGSAVAGIPDPGSSVPAPTDLRHGVVQLTHTWRFGAAIDELARAIRAGDPDWTMQVLRSDREGLVFAEVDLEQPRPEGLGPLAERVRRAGRRVDEAARAGLAFEALAALDLHRLLCAHRSGPFGVARWGLEAERWLAEAIEAYGAGGEWYVGRPLLVTANDYDMGLYNGDTGVVLQTEQGLRAAFARGGEPLLYSPVRLDSVQTVHAMTVHRAQGSQFEAVSFIVPPEDSPLLTRELLYTAVTRATRQVQIFGSEASVRKAVQRPANRASGLRDRLGAPSQRSS</sequence>
<keyword evidence="9 11" id="KW-0234">DNA repair</keyword>
<dbReference type="CDD" id="cd17933">
    <property type="entry name" value="DEXSc_RecD-like"/>
    <property type="match status" value="1"/>
</dbReference>
<evidence type="ECO:0000256" key="4">
    <source>
        <dbReference type="ARBA" id="ARBA00022801"/>
    </source>
</evidence>
<evidence type="ECO:0000256" key="7">
    <source>
        <dbReference type="ARBA" id="ARBA00022840"/>
    </source>
</evidence>
<evidence type="ECO:0000256" key="8">
    <source>
        <dbReference type="ARBA" id="ARBA00023125"/>
    </source>
</evidence>
<evidence type="ECO:0000256" key="2">
    <source>
        <dbReference type="ARBA" id="ARBA00022741"/>
    </source>
</evidence>
<dbReference type="PANTHER" id="PTHR43788">
    <property type="entry name" value="DNA2/NAM7 HELICASE FAMILY MEMBER"/>
    <property type="match status" value="1"/>
</dbReference>
<dbReference type="EC" id="5.6.2.3" evidence="11"/>
<feature type="region of interest" description="Disordered" evidence="12">
    <location>
        <begin position="613"/>
        <end position="634"/>
    </location>
</feature>
<evidence type="ECO:0000259" key="14">
    <source>
        <dbReference type="Pfam" id="PF21185"/>
    </source>
</evidence>
<dbReference type="RefSeq" id="WP_204916175.1">
    <property type="nucleotide sequence ID" value="NZ_BAAAQP010000011.1"/>
</dbReference>
<dbReference type="SUPFAM" id="SSF52540">
    <property type="entry name" value="P-loop containing nucleoside triphosphate hydrolases"/>
    <property type="match status" value="1"/>
</dbReference>
<keyword evidence="5 11" id="KW-0347">Helicase</keyword>
<dbReference type="Gene3D" id="1.10.10.1020">
    <property type="entry name" value="RecBCD complex, subunit RecD, N-terminal domain"/>
    <property type="match status" value="1"/>
</dbReference>
<dbReference type="PANTHER" id="PTHR43788:SF6">
    <property type="entry name" value="DNA HELICASE B"/>
    <property type="match status" value="1"/>
</dbReference>
<comment type="subunit">
    <text evidence="11">Heterotrimer of RecB, RecC and RecD. All subunits contribute to DNA-binding.</text>
</comment>
<dbReference type="Pfam" id="PF13538">
    <property type="entry name" value="UvrD_C_2"/>
    <property type="match status" value="1"/>
</dbReference>
<dbReference type="Gene3D" id="3.40.50.300">
    <property type="entry name" value="P-loop containing nucleotide triphosphate hydrolases"/>
    <property type="match status" value="3"/>
</dbReference>
<keyword evidence="8 11" id="KW-0238">DNA-binding</keyword>
<name>A0ABS2RES8_9ACTN</name>
<dbReference type="Pfam" id="PF21185">
    <property type="entry name" value="RecD_N"/>
    <property type="match status" value="1"/>
</dbReference>
<comment type="similarity">
    <text evidence="11">Belongs to the RecD family.</text>
</comment>
<feature type="domain" description="RecBCD enzyme subunit RecD N-terminal" evidence="14">
    <location>
        <begin position="27"/>
        <end position="130"/>
    </location>
</feature>
<dbReference type="InterPro" id="IPR049550">
    <property type="entry name" value="RecD_N"/>
</dbReference>
<dbReference type="InterPro" id="IPR027785">
    <property type="entry name" value="UvrD-like_helicase_C"/>
</dbReference>
<keyword evidence="7 11" id="KW-0067">ATP-binding</keyword>
<dbReference type="Pfam" id="PF13245">
    <property type="entry name" value="AAA_19"/>
    <property type="match status" value="1"/>
</dbReference>
<dbReference type="InterPro" id="IPR006344">
    <property type="entry name" value="RecD"/>
</dbReference>
<dbReference type="CDD" id="cd18809">
    <property type="entry name" value="SF1_C_RecD"/>
    <property type="match status" value="1"/>
</dbReference>
<feature type="domain" description="UvrD-like helicase C-terminal" evidence="13">
    <location>
        <begin position="555"/>
        <end position="599"/>
    </location>
</feature>
<organism evidence="15 16">
    <name type="scientific">Microlunatus panaciterrae</name>
    <dbReference type="NCBI Taxonomy" id="400768"/>
    <lineage>
        <taxon>Bacteria</taxon>
        <taxon>Bacillati</taxon>
        <taxon>Actinomycetota</taxon>
        <taxon>Actinomycetes</taxon>
        <taxon>Propionibacteriales</taxon>
        <taxon>Propionibacteriaceae</taxon>
        <taxon>Microlunatus</taxon>
    </lineage>
</organism>
<comment type="function">
    <text evidence="11">A helicase/nuclease that prepares dsDNA breaks (DSB) for recombinational DNA repair. Binds to DSBs and unwinds DNA via a highly rapid and processive ATP-dependent bidirectional helicase activity. Unwinds dsDNA until it encounters a Chi (crossover hotspot instigator) sequence from the 3' direction. Cuts ssDNA a few nucleotides 3' to the Chi site. The properties and activities of the enzyme are changed at Chi. The Chi-altered holoenzyme produces a long 3'-ssDNA overhang and facilitates RecA-binding to the ssDNA for homologous DNA recombination and repair. Holoenzyme degrades any linearized DNA that is unable to undergo homologous recombination. In the holoenzyme this subunit has ssDNA-dependent ATPase and 5'-3' helicase activity. When added to pre-assembled RecBC greatly stimulates nuclease activity and augments holoenzyme processivity. Negatively regulates the RecA-loading ability of RecBCD.</text>
</comment>
<evidence type="ECO:0000313" key="16">
    <source>
        <dbReference type="Proteomes" id="UP000704762"/>
    </source>
</evidence>
<dbReference type="InterPro" id="IPR027417">
    <property type="entry name" value="P-loop_NTPase"/>
</dbReference>
<dbReference type="InterPro" id="IPR041851">
    <property type="entry name" value="RecD_N_sf"/>
</dbReference>
<evidence type="ECO:0000313" key="15">
    <source>
        <dbReference type="EMBL" id="MBM7797500.1"/>
    </source>
</evidence>
<comment type="miscellaneous">
    <text evidence="11">In the RecBCD complex, RecB has a slow 3'-5' helicase, an exonuclease activity and loads RecA onto ssDNA, RecD has a fast 5'-3' helicase activity, while RecC stimulates the ATPase and processivity of the RecB helicase and contributes to recognition of the Chi site.</text>
</comment>
<keyword evidence="1 11" id="KW-0540">Nuclease</keyword>
<evidence type="ECO:0000256" key="11">
    <source>
        <dbReference type="HAMAP-Rule" id="MF_01487"/>
    </source>
</evidence>
<accession>A0ABS2RES8</accession>
<evidence type="ECO:0000256" key="5">
    <source>
        <dbReference type="ARBA" id="ARBA00022806"/>
    </source>
</evidence>
<evidence type="ECO:0000256" key="6">
    <source>
        <dbReference type="ARBA" id="ARBA00022839"/>
    </source>
</evidence>
<keyword evidence="6 11" id="KW-0269">Exonuclease</keyword>
<comment type="caution">
    <text evidence="15">The sequence shown here is derived from an EMBL/GenBank/DDBJ whole genome shotgun (WGS) entry which is preliminary data.</text>
</comment>
<evidence type="ECO:0000256" key="1">
    <source>
        <dbReference type="ARBA" id="ARBA00022722"/>
    </source>
</evidence>
<dbReference type="Proteomes" id="UP000704762">
    <property type="component" value="Unassembled WGS sequence"/>
</dbReference>
<dbReference type="NCBIfam" id="TIGR01447">
    <property type="entry name" value="recD"/>
    <property type="match status" value="1"/>
</dbReference>